<feature type="compositionally biased region" description="Gly residues" evidence="10">
    <location>
        <begin position="838"/>
        <end position="861"/>
    </location>
</feature>
<dbReference type="SUPFAM" id="SSF48225">
    <property type="entry name" value="Seven-hairpin glycosidases"/>
    <property type="match status" value="1"/>
</dbReference>
<feature type="active site" description="Proton donor" evidence="6">
    <location>
        <position position="342"/>
    </location>
</feature>
<keyword evidence="12" id="KW-1185">Reference proteome</keyword>
<feature type="binding site" evidence="7">
    <location>
        <position position="775"/>
    </location>
    <ligand>
        <name>Ca(2+)</name>
        <dbReference type="ChEBI" id="CHEBI:29108"/>
    </ligand>
</feature>
<dbReference type="PRINTS" id="PR00747">
    <property type="entry name" value="GLYHDRLASE47"/>
</dbReference>
<keyword evidence="7" id="KW-0479">Metal-binding</keyword>
<comment type="cofactor">
    <cofactor evidence="1 7">
        <name>Ca(2+)</name>
        <dbReference type="ChEBI" id="CHEBI:29108"/>
    </cofactor>
</comment>
<dbReference type="PANTHER" id="PTHR11742:SF103">
    <property type="entry name" value="ENDOPLASMIC RETICULUM MANNOSIDASE MNL2-RELATED"/>
    <property type="match status" value="1"/>
</dbReference>
<evidence type="ECO:0000313" key="12">
    <source>
        <dbReference type="Proteomes" id="UP001164286"/>
    </source>
</evidence>
<dbReference type="GO" id="GO:0036503">
    <property type="term" value="P:ERAD pathway"/>
    <property type="evidence" value="ECO:0007669"/>
    <property type="project" value="UniProtKB-ARBA"/>
</dbReference>
<feature type="region of interest" description="Disordered" evidence="10">
    <location>
        <begin position="1"/>
        <end position="29"/>
    </location>
</feature>
<protein>
    <recommendedName>
        <fullName evidence="9">alpha-1,2-Mannosidase</fullName>
        <ecNumber evidence="9">3.2.1.-</ecNumber>
    </recommendedName>
</protein>
<evidence type="ECO:0000313" key="11">
    <source>
        <dbReference type="EMBL" id="KAI9637746.1"/>
    </source>
</evidence>
<comment type="pathway">
    <text evidence="2">Protein modification; protein glycosylation.</text>
</comment>
<dbReference type="PANTHER" id="PTHR11742">
    <property type="entry name" value="MANNOSYL-OLIGOSACCHARIDE ALPHA-1,2-MANNOSIDASE-RELATED"/>
    <property type="match status" value="1"/>
</dbReference>
<dbReference type="GO" id="GO:0004571">
    <property type="term" value="F:mannosyl-oligosaccharide 1,2-alpha-mannosidase activity"/>
    <property type="evidence" value="ECO:0007669"/>
    <property type="project" value="InterPro"/>
</dbReference>
<dbReference type="InterPro" id="IPR050749">
    <property type="entry name" value="Glycosyl_Hydrolase_47"/>
</dbReference>
<dbReference type="Gene3D" id="1.50.10.10">
    <property type="match status" value="1"/>
</dbReference>
<dbReference type="GO" id="GO:0016020">
    <property type="term" value="C:membrane"/>
    <property type="evidence" value="ECO:0007669"/>
    <property type="project" value="InterPro"/>
</dbReference>
<dbReference type="RefSeq" id="XP_052947523.1">
    <property type="nucleotide sequence ID" value="XM_053086701.1"/>
</dbReference>
<dbReference type="GeneID" id="77725902"/>
<organism evidence="11 12">
    <name type="scientific">Dioszegia hungarica</name>
    <dbReference type="NCBI Taxonomy" id="4972"/>
    <lineage>
        <taxon>Eukaryota</taxon>
        <taxon>Fungi</taxon>
        <taxon>Dikarya</taxon>
        <taxon>Basidiomycota</taxon>
        <taxon>Agaricomycotina</taxon>
        <taxon>Tremellomycetes</taxon>
        <taxon>Tremellales</taxon>
        <taxon>Bulleribasidiaceae</taxon>
        <taxon>Dioszegia</taxon>
    </lineage>
</organism>
<dbReference type="GO" id="GO:0005509">
    <property type="term" value="F:calcium ion binding"/>
    <property type="evidence" value="ECO:0007669"/>
    <property type="project" value="InterPro"/>
</dbReference>
<comment type="caution">
    <text evidence="11">The sequence shown here is derived from an EMBL/GenBank/DDBJ whole genome shotgun (WGS) entry which is preliminary data.</text>
</comment>
<reference evidence="11" key="1">
    <citation type="journal article" date="2022" name="G3 (Bethesda)">
        <title>High quality genome of the basidiomycete yeast Dioszegia hungarica PDD-24b-2 isolated from cloud water.</title>
        <authorList>
            <person name="Jarrige D."/>
            <person name="Haridas S."/>
            <person name="Bleykasten-Grosshans C."/>
            <person name="Joly M."/>
            <person name="Nadalig T."/>
            <person name="Sancelme M."/>
            <person name="Vuilleumier S."/>
            <person name="Grigoriev I.V."/>
            <person name="Amato P."/>
            <person name="Bringel F."/>
        </authorList>
    </citation>
    <scope>NUCLEOTIDE SEQUENCE</scope>
    <source>
        <strain evidence="11">PDD-24b-2</strain>
    </source>
</reference>
<dbReference type="EC" id="3.2.1.-" evidence="9"/>
<dbReference type="EMBL" id="JAKWFO010000003">
    <property type="protein sequence ID" value="KAI9637746.1"/>
    <property type="molecule type" value="Genomic_DNA"/>
</dbReference>
<proteinExistence type="inferred from homology"/>
<evidence type="ECO:0000256" key="6">
    <source>
        <dbReference type="PIRSR" id="PIRSR601382-1"/>
    </source>
</evidence>
<feature type="active site" evidence="6">
    <location>
        <position position="689"/>
    </location>
</feature>
<keyword evidence="7" id="KW-0106">Calcium</keyword>
<feature type="active site" evidence="6">
    <location>
        <position position="476"/>
    </location>
</feature>
<evidence type="ECO:0000256" key="5">
    <source>
        <dbReference type="ARBA" id="ARBA00023157"/>
    </source>
</evidence>
<gene>
    <name evidence="11" type="ORF">MKK02DRAFT_23270</name>
</gene>
<dbReference type="InterPro" id="IPR036026">
    <property type="entry name" value="Seven-hairpin_glycosidases"/>
</dbReference>
<dbReference type="InterPro" id="IPR001382">
    <property type="entry name" value="Glyco_hydro_47"/>
</dbReference>
<evidence type="ECO:0000256" key="2">
    <source>
        <dbReference type="ARBA" id="ARBA00004922"/>
    </source>
</evidence>
<feature type="region of interest" description="Disordered" evidence="10">
    <location>
        <begin position="834"/>
        <end position="880"/>
    </location>
</feature>
<keyword evidence="4 9" id="KW-0378">Hydrolase</keyword>
<evidence type="ECO:0000256" key="8">
    <source>
        <dbReference type="PIRSR" id="PIRSR601382-3"/>
    </source>
</evidence>
<comment type="similarity">
    <text evidence="3 9">Belongs to the glycosyl hydrolase 47 family.</text>
</comment>
<keyword evidence="9" id="KW-0326">Glycosidase</keyword>
<evidence type="ECO:0000256" key="3">
    <source>
        <dbReference type="ARBA" id="ARBA00007658"/>
    </source>
</evidence>
<evidence type="ECO:0000256" key="7">
    <source>
        <dbReference type="PIRSR" id="PIRSR601382-2"/>
    </source>
</evidence>
<sequence length="880" mass="97464">MSPPPRIKLGQGYDPEAASSQSRGGSPSRMVRRLLSRRGKWVGAAVIMGAMVFYLSDWRREASGGDGVNSEGVWVDENGGIFGRPTPTGKGKAKAMLELEGLDYIVDRYGDHFYPTYPNSTSIPSFDPDISLLPPPSALFPEIDLTTFFRPPKLHAYPDSKLREVISPHPAPIGENLPKQEFPQSAFVLSWSGPEEWNRTRKQGKRVQHVLEGQEDAAWKAIRGERAEAVKRGFAHAWQAYKDHAWGHDEVRPVTKQSSDPFNNWGASIVDTLDTLLLLGFNDEYNLCRPHVNQLNFDWVSGKDWAHGYTLPPKPDLPHDEDPLEDQVSVGRDRNVGLGIFETAIRYLGGLLGAHDLSGDALMLERAVDLAHIIKTAYNTQSGLPSNRVDPGSELKLMLGTISLAEVGTMTLELFRLAQLTGDRQWHDLAQRTIDYLDARVIPRSAQKPLIPLWFQPDASIDTVMSGTFAWGGLADSYYEYLIKAYRLLGGPSSPQAEQYKRLYEGSVDASRKIIFWDLDIVPGRDLLAIGKWDNGRPVPEIEHLTCFAGAMLGLGAKLLDRPEDMDDAEAFTESCYWLSAATPSGLQPESVEFYDSTNAALAYENISLATGETYHPAPSKVDFDLEVEEGRASKDGNGIYHWADDWSTLGHEAIPVGQVKEPEKYYQKLKGVPIGTRTVNGRGINRPETIESIFYMYRLTGDRKWQDRGWKMFVSWMTAAKVDGGISSIHDVTKEKILYGDNMESFTFAETFKYHYLLHADTDLLNLDDYVLNTEAHPLISNPTHSPGHSKLWTPPPPSSPHADLGVRAQGTHAQKWARHAHLEPIKANLRHHIDGGTTGSGPGSPAGGGKGMGGGGGRPGLLPQLPKEFYQRPDLVTG</sequence>
<evidence type="ECO:0000256" key="9">
    <source>
        <dbReference type="RuleBase" id="RU361193"/>
    </source>
</evidence>
<dbReference type="Pfam" id="PF01532">
    <property type="entry name" value="Glyco_hydro_47"/>
    <property type="match status" value="1"/>
</dbReference>
<accession>A0AA38HCN6</accession>
<dbReference type="Proteomes" id="UP001164286">
    <property type="component" value="Unassembled WGS sequence"/>
</dbReference>
<dbReference type="InterPro" id="IPR012341">
    <property type="entry name" value="6hp_glycosidase-like_sf"/>
</dbReference>
<evidence type="ECO:0000256" key="1">
    <source>
        <dbReference type="ARBA" id="ARBA00001913"/>
    </source>
</evidence>
<dbReference type="GO" id="GO:0005783">
    <property type="term" value="C:endoplasmic reticulum"/>
    <property type="evidence" value="ECO:0007669"/>
    <property type="project" value="TreeGrafter"/>
</dbReference>
<feature type="region of interest" description="Disordered" evidence="10">
    <location>
        <begin position="784"/>
        <end position="805"/>
    </location>
</feature>
<dbReference type="AlphaFoldDB" id="A0AA38HCN6"/>
<evidence type="ECO:0000256" key="4">
    <source>
        <dbReference type="ARBA" id="ARBA00022801"/>
    </source>
</evidence>
<feature type="active site" description="Proton donor" evidence="6">
    <location>
        <position position="590"/>
    </location>
</feature>
<evidence type="ECO:0000256" key="10">
    <source>
        <dbReference type="SAM" id="MobiDB-lite"/>
    </source>
</evidence>
<keyword evidence="5 8" id="KW-1015">Disulfide bond</keyword>
<name>A0AA38HCN6_9TREE</name>
<feature type="disulfide bond" evidence="8">
    <location>
        <begin position="547"/>
        <end position="576"/>
    </location>
</feature>
<dbReference type="GO" id="GO:0005975">
    <property type="term" value="P:carbohydrate metabolic process"/>
    <property type="evidence" value="ECO:0007669"/>
    <property type="project" value="InterPro"/>
</dbReference>